<dbReference type="Pfam" id="PF13564">
    <property type="entry name" value="DoxX_2"/>
    <property type="match status" value="1"/>
</dbReference>
<dbReference type="AlphaFoldDB" id="A0A927R7W0"/>
<comment type="subcellular location">
    <subcellularLocation>
        <location evidence="1">Membrane</location>
        <topology evidence="1">Multi-pass membrane protein</topology>
    </subcellularLocation>
</comment>
<feature type="transmembrane region" description="Helical" evidence="5">
    <location>
        <begin position="110"/>
        <end position="129"/>
    </location>
</feature>
<keyword evidence="7" id="KW-1185">Reference proteome</keyword>
<comment type="caution">
    <text evidence="6">The sequence shown here is derived from an EMBL/GenBank/DDBJ whole genome shotgun (WGS) entry which is preliminary data.</text>
</comment>
<evidence type="ECO:0000256" key="1">
    <source>
        <dbReference type="ARBA" id="ARBA00004141"/>
    </source>
</evidence>
<feature type="transmembrane region" description="Helical" evidence="5">
    <location>
        <begin position="85"/>
        <end position="104"/>
    </location>
</feature>
<dbReference type="GO" id="GO:0016020">
    <property type="term" value="C:membrane"/>
    <property type="evidence" value="ECO:0007669"/>
    <property type="project" value="UniProtKB-SubCell"/>
</dbReference>
<evidence type="ECO:0000256" key="3">
    <source>
        <dbReference type="ARBA" id="ARBA00022989"/>
    </source>
</evidence>
<name>A0A927R7W0_9ACTN</name>
<evidence type="ECO:0000313" key="6">
    <source>
        <dbReference type="EMBL" id="MBE1606002.1"/>
    </source>
</evidence>
<evidence type="ECO:0000256" key="2">
    <source>
        <dbReference type="ARBA" id="ARBA00022692"/>
    </source>
</evidence>
<proteinExistence type="predicted"/>
<feature type="transmembrane region" description="Helical" evidence="5">
    <location>
        <begin position="21"/>
        <end position="40"/>
    </location>
</feature>
<keyword evidence="3 5" id="KW-1133">Transmembrane helix</keyword>
<dbReference type="RefSeq" id="WP_192750207.1">
    <property type="nucleotide sequence ID" value="NZ_BAABJL010000025.1"/>
</dbReference>
<dbReference type="InterPro" id="IPR032808">
    <property type="entry name" value="DoxX"/>
</dbReference>
<sequence>MTTNDATTASTAEQRGRTLNIVLWVAQVVLAVLLVFFAAPKLLSDPSTVDGFDALGLGQWLRYAAGVCEVGGAIGLLIPRLSGVAAMALVGLMVCATLTNLFLMPGAAPVAILTVALGVGFGLVAWGRWPRTKALAASLRS</sequence>
<dbReference type="Proteomes" id="UP000638648">
    <property type="component" value="Unassembled WGS sequence"/>
</dbReference>
<gene>
    <name evidence="6" type="ORF">HEB94_002850</name>
</gene>
<evidence type="ECO:0000256" key="5">
    <source>
        <dbReference type="SAM" id="Phobius"/>
    </source>
</evidence>
<dbReference type="EMBL" id="JADBEM010000001">
    <property type="protein sequence ID" value="MBE1606002.1"/>
    <property type="molecule type" value="Genomic_DNA"/>
</dbReference>
<keyword evidence="4 5" id="KW-0472">Membrane</keyword>
<keyword evidence="2 5" id="KW-0812">Transmembrane</keyword>
<reference evidence="6" key="1">
    <citation type="submission" date="2020-10" db="EMBL/GenBank/DDBJ databases">
        <title>Sequencing the genomes of 1000 actinobacteria strains.</title>
        <authorList>
            <person name="Klenk H.-P."/>
        </authorList>
    </citation>
    <scope>NUCLEOTIDE SEQUENCE</scope>
    <source>
        <strain evidence="6">DSM 45354</strain>
    </source>
</reference>
<evidence type="ECO:0000313" key="7">
    <source>
        <dbReference type="Proteomes" id="UP000638648"/>
    </source>
</evidence>
<evidence type="ECO:0008006" key="8">
    <source>
        <dbReference type="Google" id="ProtNLM"/>
    </source>
</evidence>
<accession>A0A927R7W0</accession>
<protein>
    <recommendedName>
        <fullName evidence="8">DoxX-like family protein</fullName>
    </recommendedName>
</protein>
<feature type="transmembrane region" description="Helical" evidence="5">
    <location>
        <begin position="60"/>
        <end position="78"/>
    </location>
</feature>
<evidence type="ECO:0000256" key="4">
    <source>
        <dbReference type="ARBA" id="ARBA00023136"/>
    </source>
</evidence>
<organism evidence="6 7">
    <name type="scientific">Actinopolymorpha pittospori</name>
    <dbReference type="NCBI Taxonomy" id="648752"/>
    <lineage>
        <taxon>Bacteria</taxon>
        <taxon>Bacillati</taxon>
        <taxon>Actinomycetota</taxon>
        <taxon>Actinomycetes</taxon>
        <taxon>Propionibacteriales</taxon>
        <taxon>Actinopolymorphaceae</taxon>
        <taxon>Actinopolymorpha</taxon>
    </lineage>
</organism>